<evidence type="ECO:0000256" key="1">
    <source>
        <dbReference type="ARBA" id="ARBA00006540"/>
    </source>
</evidence>
<dbReference type="InterPro" id="IPR045077">
    <property type="entry name" value="L3_arc_euk"/>
</dbReference>
<dbReference type="GO" id="GO:0006412">
    <property type="term" value="P:translation"/>
    <property type="evidence" value="ECO:0007669"/>
    <property type="project" value="InterPro"/>
</dbReference>
<dbReference type="Proteomes" id="UP001342314">
    <property type="component" value="Unassembled WGS sequence"/>
</dbReference>
<name>A0AAV5GSN0_9BASI</name>
<dbReference type="Pfam" id="PF00297">
    <property type="entry name" value="Ribosomal_L3"/>
    <property type="match status" value="1"/>
</dbReference>
<evidence type="ECO:0000256" key="3">
    <source>
        <dbReference type="ARBA" id="ARBA00023274"/>
    </source>
</evidence>
<organism evidence="5 6">
    <name type="scientific">Rhodotorula paludigena</name>
    <dbReference type="NCBI Taxonomy" id="86838"/>
    <lineage>
        <taxon>Eukaryota</taxon>
        <taxon>Fungi</taxon>
        <taxon>Dikarya</taxon>
        <taxon>Basidiomycota</taxon>
        <taxon>Pucciniomycotina</taxon>
        <taxon>Microbotryomycetes</taxon>
        <taxon>Sporidiobolales</taxon>
        <taxon>Sporidiobolaceae</taxon>
        <taxon>Rhodotorula</taxon>
    </lineage>
</organism>
<dbReference type="InterPro" id="IPR000597">
    <property type="entry name" value="Ribosomal_uL3"/>
</dbReference>
<reference evidence="5 6" key="1">
    <citation type="submission" date="2021-12" db="EMBL/GenBank/DDBJ databases">
        <title>High titer production of polyol ester of fatty acids by Rhodotorula paludigena BS15 towards product separation-free biomass refinery.</title>
        <authorList>
            <person name="Mano J."/>
            <person name="Ono H."/>
            <person name="Tanaka T."/>
            <person name="Naito K."/>
            <person name="Sushida H."/>
            <person name="Ike M."/>
            <person name="Tokuyasu K."/>
            <person name="Kitaoka M."/>
        </authorList>
    </citation>
    <scope>NUCLEOTIDE SEQUENCE [LARGE SCALE GENOMIC DNA]</scope>
    <source>
        <strain evidence="5 6">BS15</strain>
    </source>
</reference>
<protein>
    <recommendedName>
        <fullName evidence="7">60S ribosomal protein L3</fullName>
    </recommendedName>
</protein>
<keyword evidence="3" id="KW-0687">Ribonucleoprotein</keyword>
<keyword evidence="4" id="KW-0732">Signal</keyword>
<keyword evidence="6" id="KW-1185">Reference proteome</keyword>
<keyword evidence="2" id="KW-0689">Ribosomal protein</keyword>
<accession>A0AAV5GSN0</accession>
<gene>
    <name evidence="5" type="ORF">Rhopal_005535-T1</name>
</gene>
<dbReference type="FunFam" id="2.40.30.10:FF:000351">
    <property type="entry name" value="Ribosomal protein L3"/>
    <property type="match status" value="1"/>
</dbReference>
<evidence type="ECO:0000256" key="4">
    <source>
        <dbReference type="SAM" id="SignalP"/>
    </source>
</evidence>
<evidence type="ECO:0008006" key="7">
    <source>
        <dbReference type="Google" id="ProtNLM"/>
    </source>
</evidence>
<evidence type="ECO:0000313" key="5">
    <source>
        <dbReference type="EMBL" id="GJN92505.1"/>
    </source>
</evidence>
<dbReference type="PANTHER" id="PTHR11363:SF5">
    <property type="entry name" value="LARGE RIBOSOMAL SUBUNIT PROTEIN UL3"/>
    <property type="match status" value="1"/>
</dbReference>
<evidence type="ECO:0000313" key="6">
    <source>
        <dbReference type="Proteomes" id="UP001342314"/>
    </source>
</evidence>
<dbReference type="Gene3D" id="2.40.30.10">
    <property type="entry name" value="Translation factors"/>
    <property type="match status" value="1"/>
</dbReference>
<dbReference type="GO" id="GO:0022625">
    <property type="term" value="C:cytosolic large ribosomal subunit"/>
    <property type="evidence" value="ECO:0007669"/>
    <property type="project" value="TreeGrafter"/>
</dbReference>
<dbReference type="AlphaFoldDB" id="A0AAV5GSN0"/>
<evidence type="ECO:0000256" key="2">
    <source>
        <dbReference type="ARBA" id="ARBA00022980"/>
    </source>
</evidence>
<dbReference type="EMBL" id="BQKY01000011">
    <property type="protein sequence ID" value="GJN92505.1"/>
    <property type="molecule type" value="Genomic_DNA"/>
</dbReference>
<dbReference type="SUPFAM" id="SSF50447">
    <property type="entry name" value="Translation proteins"/>
    <property type="match status" value="1"/>
</dbReference>
<feature type="chain" id="PRO_5043596221" description="60S ribosomal protein L3" evidence="4">
    <location>
        <begin position="17"/>
        <end position="77"/>
    </location>
</feature>
<dbReference type="PANTHER" id="PTHR11363">
    <property type="entry name" value="60S RIBOSOMAL PROTEIN L3-RELATED"/>
    <property type="match status" value="1"/>
</dbReference>
<comment type="caution">
    <text evidence="5">The sequence shown here is derived from an EMBL/GenBank/DDBJ whole genome shotgun (WGS) entry which is preliminary data.</text>
</comment>
<comment type="similarity">
    <text evidence="1">Belongs to the universal ribosomal protein uL3 family.</text>
</comment>
<sequence>MRMLCRLLLPIRLVQGSCPGVVKRVVTLRKSLITHTSRAALEKINLKFIDTSSKFGHGRFQTIEEKNAFLGQLKIKA</sequence>
<dbReference type="GO" id="GO:0003735">
    <property type="term" value="F:structural constituent of ribosome"/>
    <property type="evidence" value="ECO:0007669"/>
    <property type="project" value="InterPro"/>
</dbReference>
<proteinExistence type="inferred from homology"/>
<dbReference type="InterPro" id="IPR009000">
    <property type="entry name" value="Transl_B-barrel_sf"/>
</dbReference>
<dbReference type="GO" id="GO:0003723">
    <property type="term" value="F:RNA binding"/>
    <property type="evidence" value="ECO:0007669"/>
    <property type="project" value="TreeGrafter"/>
</dbReference>
<feature type="signal peptide" evidence="4">
    <location>
        <begin position="1"/>
        <end position="16"/>
    </location>
</feature>